<feature type="region of interest" description="Disordered" evidence="1">
    <location>
        <begin position="501"/>
        <end position="536"/>
    </location>
</feature>
<dbReference type="PANTHER" id="PTHR21054">
    <property type="entry name" value="ZINC METALLOPROTEINASE-RELATED"/>
    <property type="match status" value="1"/>
</dbReference>
<dbReference type="InParanoid" id="A0A2P5I6E0"/>
<accession>A0A2P5I6E0</accession>
<evidence type="ECO:0000313" key="2">
    <source>
        <dbReference type="EMBL" id="POS78054.1"/>
    </source>
</evidence>
<gene>
    <name evidence="2" type="ORF">DHEL01_v203540</name>
</gene>
<comment type="caution">
    <text evidence="2">The sequence shown here is derived from an EMBL/GenBank/DDBJ whole genome shotgun (WGS) entry which is preliminary data.</text>
</comment>
<evidence type="ECO:0000313" key="3">
    <source>
        <dbReference type="Proteomes" id="UP000094444"/>
    </source>
</evidence>
<dbReference type="InterPro" id="IPR053002">
    <property type="entry name" value="Metalloproteinase_M10B"/>
</dbReference>
<dbReference type="GO" id="GO:0005737">
    <property type="term" value="C:cytoplasm"/>
    <property type="evidence" value="ECO:0007669"/>
    <property type="project" value="TreeGrafter"/>
</dbReference>
<dbReference type="Pfam" id="PF12044">
    <property type="entry name" value="Metallopep"/>
    <property type="match status" value="1"/>
</dbReference>
<keyword evidence="2" id="KW-0645">Protease</keyword>
<keyword evidence="3" id="KW-1185">Reference proteome</keyword>
<evidence type="ECO:0000256" key="1">
    <source>
        <dbReference type="SAM" id="MobiDB-lite"/>
    </source>
</evidence>
<reference evidence="2" key="1">
    <citation type="submission" date="2017-09" db="EMBL/GenBank/DDBJ databases">
        <title>Polyketide synthases of a Diaporthe helianthi virulent isolate.</title>
        <authorList>
            <person name="Baroncelli R."/>
        </authorList>
    </citation>
    <scope>NUCLEOTIDE SEQUENCE [LARGE SCALE GENOMIC DNA]</scope>
    <source>
        <strain evidence="2">7/96</strain>
    </source>
</reference>
<organism evidence="2 3">
    <name type="scientific">Diaporthe helianthi</name>
    <dbReference type="NCBI Taxonomy" id="158607"/>
    <lineage>
        <taxon>Eukaryota</taxon>
        <taxon>Fungi</taxon>
        <taxon>Dikarya</taxon>
        <taxon>Ascomycota</taxon>
        <taxon>Pezizomycotina</taxon>
        <taxon>Sordariomycetes</taxon>
        <taxon>Sordariomycetidae</taxon>
        <taxon>Diaporthales</taxon>
        <taxon>Diaporthaceae</taxon>
        <taxon>Diaporthe</taxon>
    </lineage>
</organism>
<protein>
    <submittedName>
        <fullName evidence="2">Zinc metalloproteinase</fullName>
    </submittedName>
</protein>
<dbReference type="EMBL" id="MAVT02000216">
    <property type="protein sequence ID" value="POS78054.1"/>
    <property type="molecule type" value="Genomic_DNA"/>
</dbReference>
<keyword evidence="2" id="KW-0482">Metalloprotease</keyword>
<dbReference type="STRING" id="158607.A0A2P5I6E0"/>
<sequence>MDSAAMETTQPELVFENVEDGETIHQRCLIIKARFCPAAEAPSVVTVEQRSEPFDALYPSQTWPVEDGNTKIVVMLSVGSNHLSILPNSDLTKAHRLRLTYTPDTRLPPLHLATGSTSATQAPSGAGHTAGIMKGDRTSHWPRHFVARTSPSTQTGEVGIVVDKDTINDAVFDIKDLLAFKRLPHFWMEGDDKVTGDPLATREAPPSLSFEYSSADEGGAQAIQALMVASPAKIVRVLWNGEPGAQGPSLARPFDGVRVPISDIEAEYSRDEPLRISFLGGNGKERVIHSLWELLEDPATLHIPGSEVVLHRRSVRCKDLEEGLNGLDGMTLWSWATLLSKPMQHGTIARASEINICVGDYLLGLYVRFQDGIRVNCGPRCEKKADGKYEKHFGGNREDCMIPPGYEILRVEVTRGSDALHGMRLHLSNGEVKGALSDGSLREDEQLCVLEPPSGERIVGFYGRNYFAEDLEGMVEFGIITAPGDVELPAQVYEMPQLQNTDGGLTEADYDRADDPHATVSDWSETSSKPPTVPQAPFDVDNSDDELMAGMAGWDDFTGLDLDG</sequence>
<proteinExistence type="predicted"/>
<dbReference type="AlphaFoldDB" id="A0A2P5I6E0"/>
<keyword evidence="2" id="KW-0378">Hydrolase</keyword>
<dbReference type="InterPro" id="IPR021917">
    <property type="entry name" value="Unchr_Zn-peptidase-like"/>
</dbReference>
<dbReference type="PANTHER" id="PTHR21054:SF2">
    <property type="entry name" value="MIP04191P"/>
    <property type="match status" value="1"/>
</dbReference>
<dbReference type="OrthoDB" id="74460at2759"/>
<name>A0A2P5I6E0_DIAHE</name>
<feature type="compositionally biased region" description="Polar residues" evidence="1">
    <location>
        <begin position="521"/>
        <end position="530"/>
    </location>
</feature>
<dbReference type="Proteomes" id="UP000094444">
    <property type="component" value="Unassembled WGS sequence"/>
</dbReference>